<feature type="transmembrane region" description="Helical" evidence="8">
    <location>
        <begin position="304"/>
        <end position="325"/>
    </location>
</feature>
<comment type="caution">
    <text evidence="10">The sequence shown here is derived from an EMBL/GenBank/DDBJ whole genome shotgun (WGS) entry which is preliminary data.</text>
</comment>
<dbReference type="NCBIfam" id="TIGR00711">
    <property type="entry name" value="efflux_EmrB"/>
    <property type="match status" value="1"/>
</dbReference>
<feature type="transmembrane region" description="Helical" evidence="8">
    <location>
        <begin position="332"/>
        <end position="350"/>
    </location>
</feature>
<keyword evidence="6 8" id="KW-0472">Membrane</keyword>
<dbReference type="PANTHER" id="PTHR42718:SF42">
    <property type="entry name" value="EXPORT PROTEIN"/>
    <property type="match status" value="1"/>
</dbReference>
<keyword evidence="3" id="KW-1003">Cell membrane</keyword>
<feature type="transmembrane region" description="Helical" evidence="8">
    <location>
        <begin position="362"/>
        <end position="385"/>
    </location>
</feature>
<dbReference type="EMBL" id="JBHSMG010000001">
    <property type="protein sequence ID" value="MFC5501249.1"/>
    <property type="molecule type" value="Genomic_DNA"/>
</dbReference>
<feature type="transmembrane region" description="Helical" evidence="8">
    <location>
        <begin position="12"/>
        <end position="33"/>
    </location>
</feature>
<dbReference type="PROSITE" id="PS50850">
    <property type="entry name" value="MFS"/>
    <property type="match status" value="1"/>
</dbReference>
<organism evidence="10 11">
    <name type="scientific">Lysinimonas soli</name>
    <dbReference type="NCBI Taxonomy" id="1074233"/>
    <lineage>
        <taxon>Bacteria</taxon>
        <taxon>Bacillati</taxon>
        <taxon>Actinomycetota</taxon>
        <taxon>Actinomycetes</taxon>
        <taxon>Micrococcales</taxon>
        <taxon>Microbacteriaceae</taxon>
        <taxon>Lysinimonas</taxon>
    </lineage>
</organism>
<comment type="subcellular location">
    <subcellularLocation>
        <location evidence="1">Cell membrane</location>
        <topology evidence="1">Multi-pass membrane protein</topology>
    </subcellularLocation>
</comment>
<dbReference type="InterPro" id="IPR036259">
    <property type="entry name" value="MFS_trans_sf"/>
</dbReference>
<dbReference type="SUPFAM" id="SSF103473">
    <property type="entry name" value="MFS general substrate transporter"/>
    <property type="match status" value="1"/>
</dbReference>
<evidence type="ECO:0000256" key="3">
    <source>
        <dbReference type="ARBA" id="ARBA00022475"/>
    </source>
</evidence>
<name>A0ABW0NQU5_9MICO</name>
<keyword evidence="11" id="KW-1185">Reference proteome</keyword>
<keyword evidence="5 8" id="KW-1133">Transmembrane helix</keyword>
<proteinExistence type="predicted"/>
<evidence type="ECO:0000256" key="8">
    <source>
        <dbReference type="SAM" id="Phobius"/>
    </source>
</evidence>
<feature type="transmembrane region" description="Helical" evidence="8">
    <location>
        <begin position="169"/>
        <end position="189"/>
    </location>
</feature>
<feature type="region of interest" description="Disordered" evidence="7">
    <location>
        <begin position="468"/>
        <end position="487"/>
    </location>
</feature>
<keyword evidence="4 8" id="KW-0812">Transmembrane</keyword>
<feature type="domain" description="Major facilitator superfamily (MFS) profile" evidence="9">
    <location>
        <begin position="15"/>
        <end position="460"/>
    </location>
</feature>
<dbReference type="Proteomes" id="UP001596039">
    <property type="component" value="Unassembled WGS sequence"/>
</dbReference>
<feature type="transmembrane region" description="Helical" evidence="8">
    <location>
        <begin position="405"/>
        <end position="422"/>
    </location>
</feature>
<dbReference type="PANTHER" id="PTHR42718">
    <property type="entry name" value="MAJOR FACILITATOR SUPERFAMILY MULTIDRUG TRANSPORTER MFSC"/>
    <property type="match status" value="1"/>
</dbReference>
<dbReference type="InterPro" id="IPR004638">
    <property type="entry name" value="EmrB-like"/>
</dbReference>
<feature type="transmembrane region" description="Helical" evidence="8">
    <location>
        <begin position="231"/>
        <end position="248"/>
    </location>
</feature>
<dbReference type="InterPro" id="IPR011701">
    <property type="entry name" value="MFS"/>
</dbReference>
<evidence type="ECO:0000313" key="11">
    <source>
        <dbReference type="Proteomes" id="UP001596039"/>
    </source>
</evidence>
<evidence type="ECO:0000256" key="6">
    <source>
        <dbReference type="ARBA" id="ARBA00023136"/>
    </source>
</evidence>
<sequence length="487" mass="49620">MSLIPTARRVPFALVLLATGIPMFMATLDNLVMTNALPVLHEDLGASVEQLQWFINAYTLVFASLILFAVALGDRFGRRTVFAVGIGVFTVASAAAALSTDPAQLIVARAIQGLGGAGIMPLSLSLLAGSVEPRRRPLAIGVWGGIAGLGVAAGPLIGGAVVEGWNWQGIFWINVPVGLVAIPLLLAVLPNAFGARVRADVVGVLLAGLGVLGIVFGIVRGNPVGWDSAEVIGALAAGAVLLAGFVVWELRHPSPLLPLRLFRDRSFAVANLVGFGFSFGMFGAVFILIQFLQIVQGHTPLEAALMTTPWTMAPMIVAPLSGVVAGRIGTRTLIVAGLLFQAFGLFWVAATMSAHVPYTTLLPAFIAAGIGMGLVFAPSSTAVLAHIAPHDTAKASGTNSTLREIGVALGIAVLTAVFTGAGGQLTPTGYVDAAIPAVFVGGAVLLATAIVALFLPAGRAAAAPTRASEPAPAAVEPGSGAVEPVGV</sequence>
<dbReference type="Gene3D" id="1.20.1250.20">
    <property type="entry name" value="MFS general substrate transporter like domains"/>
    <property type="match status" value="1"/>
</dbReference>
<dbReference type="InterPro" id="IPR020846">
    <property type="entry name" value="MFS_dom"/>
</dbReference>
<reference evidence="11" key="1">
    <citation type="journal article" date="2019" name="Int. J. Syst. Evol. Microbiol.">
        <title>The Global Catalogue of Microorganisms (GCM) 10K type strain sequencing project: providing services to taxonomists for standard genome sequencing and annotation.</title>
        <authorList>
            <consortium name="The Broad Institute Genomics Platform"/>
            <consortium name="The Broad Institute Genome Sequencing Center for Infectious Disease"/>
            <person name="Wu L."/>
            <person name="Ma J."/>
        </authorList>
    </citation>
    <scope>NUCLEOTIDE SEQUENCE [LARGE SCALE GENOMIC DNA]</scope>
    <source>
        <strain evidence="11">CGMCC 4.6997</strain>
    </source>
</reference>
<accession>A0ABW0NQU5</accession>
<evidence type="ECO:0000256" key="5">
    <source>
        <dbReference type="ARBA" id="ARBA00022989"/>
    </source>
</evidence>
<feature type="transmembrane region" description="Helical" evidence="8">
    <location>
        <begin position="138"/>
        <end position="157"/>
    </location>
</feature>
<gene>
    <name evidence="10" type="ORF">ACFPJ4_03230</name>
</gene>
<dbReference type="Gene3D" id="1.20.1720.10">
    <property type="entry name" value="Multidrug resistance protein D"/>
    <property type="match status" value="1"/>
</dbReference>
<feature type="transmembrane region" description="Helical" evidence="8">
    <location>
        <begin position="269"/>
        <end position="292"/>
    </location>
</feature>
<dbReference type="Pfam" id="PF07690">
    <property type="entry name" value="MFS_1"/>
    <property type="match status" value="1"/>
</dbReference>
<keyword evidence="2" id="KW-0813">Transport</keyword>
<evidence type="ECO:0000256" key="4">
    <source>
        <dbReference type="ARBA" id="ARBA00022692"/>
    </source>
</evidence>
<dbReference type="RefSeq" id="WP_386738848.1">
    <property type="nucleotide sequence ID" value="NZ_JBHSMG010000001.1"/>
</dbReference>
<evidence type="ECO:0000256" key="7">
    <source>
        <dbReference type="SAM" id="MobiDB-lite"/>
    </source>
</evidence>
<dbReference type="PRINTS" id="PR01036">
    <property type="entry name" value="TCRTETB"/>
</dbReference>
<dbReference type="CDD" id="cd17321">
    <property type="entry name" value="MFS_MMR_MDR_like"/>
    <property type="match status" value="1"/>
</dbReference>
<feature type="transmembrane region" description="Helical" evidence="8">
    <location>
        <begin position="434"/>
        <end position="455"/>
    </location>
</feature>
<protein>
    <submittedName>
        <fullName evidence="10">DHA2 family efflux MFS transporter permease subunit</fullName>
    </submittedName>
</protein>
<feature type="transmembrane region" description="Helical" evidence="8">
    <location>
        <begin position="80"/>
        <end position="98"/>
    </location>
</feature>
<feature type="transmembrane region" description="Helical" evidence="8">
    <location>
        <begin position="53"/>
        <end position="73"/>
    </location>
</feature>
<feature type="transmembrane region" description="Helical" evidence="8">
    <location>
        <begin position="110"/>
        <end position="131"/>
    </location>
</feature>
<evidence type="ECO:0000259" key="9">
    <source>
        <dbReference type="PROSITE" id="PS50850"/>
    </source>
</evidence>
<evidence type="ECO:0000313" key="10">
    <source>
        <dbReference type="EMBL" id="MFC5501249.1"/>
    </source>
</evidence>
<evidence type="ECO:0000256" key="2">
    <source>
        <dbReference type="ARBA" id="ARBA00022448"/>
    </source>
</evidence>
<evidence type="ECO:0000256" key="1">
    <source>
        <dbReference type="ARBA" id="ARBA00004651"/>
    </source>
</evidence>
<feature type="transmembrane region" description="Helical" evidence="8">
    <location>
        <begin position="201"/>
        <end position="219"/>
    </location>
</feature>